<keyword evidence="1" id="KW-1133">Transmembrane helix</keyword>
<accession>U2DXV1</accession>
<reference evidence="2 3" key="1">
    <citation type="journal article" date="2011" name="J. Bacteriol.">
        <title>Genome sequence of Halorhabdus tiamatea, the first archaeon isolated from a deep-sea anoxic brine lake.</title>
        <authorList>
            <person name="Antunes A."/>
            <person name="Alam I."/>
            <person name="Bajic V.B."/>
            <person name="Stingl U."/>
        </authorList>
    </citation>
    <scope>NUCLEOTIDE SEQUENCE [LARGE SCALE GENOMIC DNA]</scope>
    <source>
        <strain evidence="2 3">SARL4B</strain>
    </source>
</reference>
<evidence type="ECO:0000313" key="2">
    <source>
        <dbReference type="EMBL" id="ERJ04646.1"/>
    </source>
</evidence>
<evidence type="ECO:0000313" key="3">
    <source>
        <dbReference type="Proteomes" id="UP000003861"/>
    </source>
</evidence>
<keyword evidence="1" id="KW-0472">Membrane</keyword>
<gene>
    <name evidence="2" type="ORF">HLRTI_003397</name>
</gene>
<name>U2DXV1_9EURY</name>
<feature type="transmembrane region" description="Helical" evidence="1">
    <location>
        <begin position="119"/>
        <end position="138"/>
    </location>
</feature>
<dbReference type="AlphaFoldDB" id="U2DXV1"/>
<feature type="transmembrane region" description="Helical" evidence="1">
    <location>
        <begin position="144"/>
        <end position="161"/>
    </location>
</feature>
<evidence type="ECO:0000256" key="1">
    <source>
        <dbReference type="SAM" id="Phobius"/>
    </source>
</evidence>
<reference evidence="2 3" key="2">
    <citation type="journal article" date="2013" name="PLoS ONE">
        <title>INDIGO - INtegrated Data Warehouse of MIcrobial GenOmes with Examples from the Red Sea Extremophiles.</title>
        <authorList>
            <person name="Alam I."/>
            <person name="Antunes A."/>
            <person name="Kamau A.A."/>
            <person name="Ba Alawi W."/>
            <person name="Kalkatawi M."/>
            <person name="Stingl U."/>
            <person name="Bajic V.B."/>
        </authorList>
    </citation>
    <scope>NUCLEOTIDE SEQUENCE [LARGE SCALE GENOMIC DNA]</scope>
    <source>
        <strain evidence="2 3">SARL4B</strain>
    </source>
</reference>
<dbReference type="Proteomes" id="UP000003861">
    <property type="component" value="Unassembled WGS sequence"/>
</dbReference>
<dbReference type="EMBL" id="AFNT02000065">
    <property type="protein sequence ID" value="ERJ04646.1"/>
    <property type="molecule type" value="Genomic_DNA"/>
</dbReference>
<sequence length="213" mass="24308">MSVSQKSSIYLFGDNHRDSRGEVKQRLHSVIPESAEALVMEHAEKTGGEEPSQWVVLKNPSMILIQLLTVWWQKRKRSASDRVTEGSQTSVAEEVAEELELEVEYTDLSWLQRFDQQPLYLTAASCTAVLLLFFGWILHPSLSFLSILFVPTMALWTHRVHMGMRDQKMAEDLRKYGDQYSGIVFFAGDDHIDSVGTLLDGEFEIVEDEDSRP</sequence>
<protein>
    <submittedName>
        <fullName evidence="2">Uncharacterized protein</fullName>
    </submittedName>
</protein>
<proteinExistence type="predicted"/>
<organism evidence="2 3">
    <name type="scientific">Halorhabdus tiamatea SARL4B</name>
    <dbReference type="NCBI Taxonomy" id="1033806"/>
    <lineage>
        <taxon>Archaea</taxon>
        <taxon>Methanobacteriati</taxon>
        <taxon>Methanobacteriota</taxon>
        <taxon>Stenosarchaea group</taxon>
        <taxon>Halobacteria</taxon>
        <taxon>Halobacteriales</taxon>
        <taxon>Haloarculaceae</taxon>
        <taxon>Halorhabdus</taxon>
    </lineage>
</organism>
<keyword evidence="1" id="KW-0812">Transmembrane</keyword>
<comment type="caution">
    <text evidence="2">The sequence shown here is derived from an EMBL/GenBank/DDBJ whole genome shotgun (WGS) entry which is preliminary data.</text>
</comment>